<name>A0A7X3CRS3_9BACL</name>
<dbReference type="Gene3D" id="3.30.300.30">
    <property type="match status" value="1"/>
</dbReference>
<evidence type="ECO:0000259" key="4">
    <source>
        <dbReference type="Pfam" id="PF13193"/>
    </source>
</evidence>
<dbReference type="Gene3D" id="3.40.50.12780">
    <property type="entry name" value="N-terminal domain of ligase-like"/>
    <property type="match status" value="1"/>
</dbReference>
<comment type="caution">
    <text evidence="5">The sequence shown here is derived from an EMBL/GenBank/DDBJ whole genome shotgun (WGS) entry which is preliminary data.</text>
</comment>
<evidence type="ECO:0000313" key="5">
    <source>
        <dbReference type="EMBL" id="MUG69267.1"/>
    </source>
</evidence>
<dbReference type="GO" id="GO:0031956">
    <property type="term" value="F:medium-chain fatty acid-CoA ligase activity"/>
    <property type="evidence" value="ECO:0007669"/>
    <property type="project" value="TreeGrafter"/>
</dbReference>
<dbReference type="Pfam" id="PF00501">
    <property type="entry name" value="AMP-binding"/>
    <property type="match status" value="1"/>
</dbReference>
<dbReference type="InterPro" id="IPR025110">
    <property type="entry name" value="AMP-bd_C"/>
</dbReference>
<dbReference type="RefSeq" id="WP_141334208.1">
    <property type="nucleotide sequence ID" value="NZ_JBDLZV010000001.1"/>
</dbReference>
<dbReference type="FunFam" id="3.30.300.30:FF:000008">
    <property type="entry name" value="2,3-dihydroxybenzoate-AMP ligase"/>
    <property type="match status" value="1"/>
</dbReference>
<protein>
    <submittedName>
        <fullName evidence="5">Long-chain-fatty-acid--CoA ligase</fullName>
    </submittedName>
</protein>
<sequence length="518" mass="57175">MSGSQCELLNVYQLLEASSQKRPDKEAVYDRTRRLTYAELLQETDRIAAALDAKGIKQGDRVGVSLPNWHETVAIYFAVAKIGAILVPFNTKYRLHEAQHIIKDSGIKLLFVSAEFDEQVGVESVAPLVQGVVSVRFDKEGIISLESLIEQAGNHVPALVEIDPVRDVFCVLYTSGTTGFPKGAMLTHRGMVWSGRTIGESIHSSPEDVYLIPAPLFHIFGMGINLFAAISMQSKIVLMDVYKAKEALELIQQEKVTVHHAVPTMYILELNHPDFASYDLSSLRTGVVGGAPCPAETIRAIKEKMRMNICNSFGMSEIGSLTITAYQDTEKNIHETIGKAIPGAEAKIVNDSREPVPFGEVGEIACRSFGVMKGYYNNPEQTSQVIDQDGWFYTGDLGVMQPDGYIRFVGRKKEMIIRGGYNIYPGEIEEILYQHPKVLQAAVIGLPDPVMGEIACAVIKLKADEQSSNEEMLAYVKQHLADYKVPKQVVFTESLPATASGKIQKLKLKEAILKQASH</sequence>
<feature type="domain" description="AMP-binding enzyme C-terminal" evidence="4">
    <location>
        <begin position="427"/>
        <end position="502"/>
    </location>
</feature>
<keyword evidence="2 5" id="KW-0436">Ligase</keyword>
<evidence type="ECO:0000256" key="1">
    <source>
        <dbReference type="ARBA" id="ARBA00006432"/>
    </source>
</evidence>
<evidence type="ECO:0000259" key="3">
    <source>
        <dbReference type="Pfam" id="PF00501"/>
    </source>
</evidence>
<dbReference type="InterPro" id="IPR042099">
    <property type="entry name" value="ANL_N_sf"/>
</dbReference>
<dbReference type="InterPro" id="IPR045851">
    <property type="entry name" value="AMP-bd_C_sf"/>
</dbReference>
<accession>A0A7X3CRS3</accession>
<dbReference type="GO" id="GO:0006631">
    <property type="term" value="P:fatty acid metabolic process"/>
    <property type="evidence" value="ECO:0007669"/>
    <property type="project" value="TreeGrafter"/>
</dbReference>
<reference evidence="5 6" key="1">
    <citation type="submission" date="2019-11" db="EMBL/GenBank/DDBJ databases">
        <title>Draft genome sequences of five Paenibacillus species of dairy origin.</title>
        <authorList>
            <person name="Olajide A.M."/>
            <person name="Chen S."/>
            <person name="Lapointe G."/>
        </authorList>
    </citation>
    <scope>NUCLEOTIDE SEQUENCE [LARGE SCALE GENOMIC DNA]</scope>
    <source>
        <strain evidence="5 6">2CS3</strain>
    </source>
</reference>
<organism evidence="5 6">
    <name type="scientific">Paenibacillus validus</name>
    <dbReference type="NCBI Taxonomy" id="44253"/>
    <lineage>
        <taxon>Bacteria</taxon>
        <taxon>Bacillati</taxon>
        <taxon>Bacillota</taxon>
        <taxon>Bacilli</taxon>
        <taxon>Bacillales</taxon>
        <taxon>Paenibacillaceae</taxon>
        <taxon>Paenibacillus</taxon>
    </lineage>
</organism>
<evidence type="ECO:0000313" key="6">
    <source>
        <dbReference type="Proteomes" id="UP000450917"/>
    </source>
</evidence>
<dbReference type="Pfam" id="PF13193">
    <property type="entry name" value="AMP-binding_C"/>
    <property type="match status" value="1"/>
</dbReference>
<dbReference type="AlphaFoldDB" id="A0A7X3CRS3"/>
<gene>
    <name evidence="5" type="ORF">GNP93_01110</name>
</gene>
<evidence type="ECO:0000256" key="2">
    <source>
        <dbReference type="ARBA" id="ARBA00022598"/>
    </source>
</evidence>
<dbReference type="PANTHER" id="PTHR43201">
    <property type="entry name" value="ACYL-COA SYNTHETASE"/>
    <property type="match status" value="1"/>
</dbReference>
<feature type="domain" description="AMP-dependent synthetase/ligase" evidence="3">
    <location>
        <begin position="16"/>
        <end position="376"/>
    </location>
</feature>
<dbReference type="SUPFAM" id="SSF56801">
    <property type="entry name" value="Acetyl-CoA synthetase-like"/>
    <property type="match status" value="1"/>
</dbReference>
<dbReference type="EMBL" id="WNZX01000001">
    <property type="protein sequence ID" value="MUG69267.1"/>
    <property type="molecule type" value="Genomic_DNA"/>
</dbReference>
<proteinExistence type="inferred from homology"/>
<dbReference type="InterPro" id="IPR020845">
    <property type="entry name" value="AMP-binding_CS"/>
</dbReference>
<dbReference type="PROSITE" id="PS00455">
    <property type="entry name" value="AMP_BINDING"/>
    <property type="match status" value="1"/>
</dbReference>
<comment type="similarity">
    <text evidence="1">Belongs to the ATP-dependent AMP-binding enzyme family.</text>
</comment>
<keyword evidence="6" id="KW-1185">Reference proteome</keyword>
<dbReference type="Proteomes" id="UP000450917">
    <property type="component" value="Unassembled WGS sequence"/>
</dbReference>
<dbReference type="NCBIfam" id="NF004837">
    <property type="entry name" value="PRK06187.1"/>
    <property type="match status" value="1"/>
</dbReference>
<dbReference type="PANTHER" id="PTHR43201:SF5">
    <property type="entry name" value="MEDIUM-CHAIN ACYL-COA LIGASE ACSF2, MITOCHONDRIAL"/>
    <property type="match status" value="1"/>
</dbReference>
<dbReference type="InterPro" id="IPR000873">
    <property type="entry name" value="AMP-dep_synth/lig_dom"/>
</dbReference>